<dbReference type="Pfam" id="PF07681">
    <property type="entry name" value="DoxX"/>
    <property type="match status" value="1"/>
</dbReference>
<dbReference type="AlphaFoldDB" id="A0AAC8T7S5"/>
<keyword evidence="4 7" id="KW-0812">Transmembrane</keyword>
<evidence type="ECO:0000256" key="6">
    <source>
        <dbReference type="ARBA" id="ARBA00023136"/>
    </source>
</evidence>
<evidence type="ECO:0000256" key="4">
    <source>
        <dbReference type="ARBA" id="ARBA00022692"/>
    </source>
</evidence>
<dbReference type="Proteomes" id="UP000077465">
    <property type="component" value="Chromosome"/>
</dbReference>
<accession>A0AAC8T7S5</accession>
<reference evidence="8 9" key="1">
    <citation type="submission" date="2015-05" db="EMBL/GenBank/DDBJ databases">
        <authorList>
            <person name="Dickey A."/>
            <person name="Clawson M."/>
            <person name="Bono J."/>
            <person name="Loy J.D."/>
        </authorList>
    </citation>
    <scope>NUCLEOTIDE SEQUENCE [LARGE SCALE GENOMIC DNA]</scope>
    <source>
        <strain evidence="8 9">22581</strain>
    </source>
</reference>
<evidence type="ECO:0000256" key="3">
    <source>
        <dbReference type="ARBA" id="ARBA00022475"/>
    </source>
</evidence>
<comment type="subcellular location">
    <subcellularLocation>
        <location evidence="1">Cell membrane</location>
        <topology evidence="1">Multi-pass membrane protein</topology>
    </subcellularLocation>
</comment>
<evidence type="ECO:0000313" key="8">
    <source>
        <dbReference type="EMBL" id="AKG07337.1"/>
    </source>
</evidence>
<feature type="transmembrane region" description="Helical" evidence="7">
    <location>
        <begin position="73"/>
        <end position="94"/>
    </location>
</feature>
<dbReference type="PANTHER" id="PTHR33452:SF4">
    <property type="entry name" value="BLL4328 PROTEIN"/>
    <property type="match status" value="1"/>
</dbReference>
<keyword evidence="5 7" id="KW-1133">Transmembrane helix</keyword>
<evidence type="ECO:0000256" key="5">
    <source>
        <dbReference type="ARBA" id="ARBA00022989"/>
    </source>
</evidence>
<gene>
    <name evidence="8" type="ORF">AAX06_03190</name>
</gene>
<evidence type="ECO:0000313" key="9">
    <source>
        <dbReference type="Proteomes" id="UP000077465"/>
    </source>
</evidence>
<dbReference type="RefSeq" id="WP_046696978.1">
    <property type="nucleotide sequence ID" value="NZ_CP011376.1"/>
</dbReference>
<evidence type="ECO:0008006" key="10">
    <source>
        <dbReference type="Google" id="ProtNLM"/>
    </source>
</evidence>
<dbReference type="GO" id="GO:0005886">
    <property type="term" value="C:plasma membrane"/>
    <property type="evidence" value="ECO:0007669"/>
    <property type="project" value="UniProtKB-SubCell"/>
</dbReference>
<evidence type="ECO:0000256" key="1">
    <source>
        <dbReference type="ARBA" id="ARBA00004651"/>
    </source>
</evidence>
<keyword evidence="6 7" id="KW-0472">Membrane</keyword>
<dbReference type="EMBL" id="CP011376">
    <property type="protein sequence ID" value="AKG07337.1"/>
    <property type="molecule type" value="Genomic_DNA"/>
</dbReference>
<evidence type="ECO:0000256" key="2">
    <source>
        <dbReference type="ARBA" id="ARBA00006679"/>
    </source>
</evidence>
<sequence length="126" mass="13681">MKSTNYSHYALALLRITSGYAFLLHGTAKAFGFPVDNTDYIQSWLSLMGAATVLELVGGLLLILGLFTRPTAFILSGQMAVAYFMMHFSIFSLANGGEPAILFSFIFLYLASAGGGAWALDNNRIR</sequence>
<feature type="transmembrane region" description="Helical" evidence="7">
    <location>
        <begin position="100"/>
        <end position="120"/>
    </location>
</feature>
<proteinExistence type="inferred from homology"/>
<organism evidence="8 9">
    <name type="scientific">Moraxella bovoculi</name>
    <dbReference type="NCBI Taxonomy" id="386891"/>
    <lineage>
        <taxon>Bacteria</taxon>
        <taxon>Pseudomonadati</taxon>
        <taxon>Pseudomonadota</taxon>
        <taxon>Gammaproteobacteria</taxon>
        <taxon>Moraxellales</taxon>
        <taxon>Moraxellaceae</taxon>
        <taxon>Moraxella</taxon>
    </lineage>
</organism>
<evidence type="ECO:0000256" key="7">
    <source>
        <dbReference type="SAM" id="Phobius"/>
    </source>
</evidence>
<dbReference type="InterPro" id="IPR032808">
    <property type="entry name" value="DoxX"/>
</dbReference>
<comment type="similarity">
    <text evidence="2">Belongs to the DoxX family.</text>
</comment>
<dbReference type="InterPro" id="IPR051907">
    <property type="entry name" value="DoxX-like_oxidoreductase"/>
</dbReference>
<feature type="transmembrane region" description="Helical" evidence="7">
    <location>
        <begin position="44"/>
        <end position="66"/>
    </location>
</feature>
<dbReference type="PANTHER" id="PTHR33452">
    <property type="entry name" value="OXIDOREDUCTASE CATD-RELATED"/>
    <property type="match status" value="1"/>
</dbReference>
<feature type="transmembrane region" description="Helical" evidence="7">
    <location>
        <begin position="12"/>
        <end position="32"/>
    </location>
</feature>
<protein>
    <recommendedName>
        <fullName evidence="10">DoxX family protein</fullName>
    </recommendedName>
</protein>
<name>A0AAC8T7S5_9GAMM</name>
<keyword evidence="3" id="KW-1003">Cell membrane</keyword>